<dbReference type="EMBL" id="JAAIUW010000005">
    <property type="protein sequence ID" value="KAF7829642.1"/>
    <property type="molecule type" value="Genomic_DNA"/>
</dbReference>
<name>A0A834WPA6_9FABA</name>
<accession>A0A834WPA6</accession>
<sequence>MTEGCSTVALRHSVVKVWKFKVLRTWRPWDIYTHLPTTKGPEAMIDSCDSFEPLGSVLSCDWRRRLKVALLGFRQWTRKKRNVTCRKKISNSLALFGSNGCGFSHFPLSPEASLQKISCQTSSAISCDASISGKATPYSSISATNLAPDLALYFYYQHP</sequence>
<keyword evidence="2" id="KW-1185">Reference proteome</keyword>
<evidence type="ECO:0000313" key="2">
    <source>
        <dbReference type="Proteomes" id="UP000634136"/>
    </source>
</evidence>
<reference evidence="1" key="1">
    <citation type="submission" date="2020-09" db="EMBL/GenBank/DDBJ databases">
        <title>Genome-Enabled Discovery of Anthraquinone Biosynthesis in Senna tora.</title>
        <authorList>
            <person name="Kang S.-H."/>
            <person name="Pandey R.P."/>
            <person name="Lee C.-M."/>
            <person name="Sim J.-S."/>
            <person name="Jeong J.-T."/>
            <person name="Choi B.-S."/>
            <person name="Jung M."/>
            <person name="Ginzburg D."/>
            <person name="Zhao K."/>
            <person name="Won S.Y."/>
            <person name="Oh T.-J."/>
            <person name="Yu Y."/>
            <person name="Kim N.-H."/>
            <person name="Lee O.R."/>
            <person name="Lee T.-H."/>
            <person name="Bashyal P."/>
            <person name="Kim T.-S."/>
            <person name="Lee W.-H."/>
            <person name="Kawkins C."/>
            <person name="Kim C.-K."/>
            <person name="Kim J.S."/>
            <person name="Ahn B.O."/>
            <person name="Rhee S.Y."/>
            <person name="Sohng J.K."/>
        </authorList>
    </citation>
    <scope>NUCLEOTIDE SEQUENCE</scope>
    <source>
        <tissue evidence="1">Leaf</tissue>
    </source>
</reference>
<proteinExistence type="predicted"/>
<protein>
    <submittedName>
        <fullName evidence="1">Uncharacterized protein</fullName>
    </submittedName>
</protein>
<dbReference type="AlphaFoldDB" id="A0A834WPA6"/>
<evidence type="ECO:0000313" key="1">
    <source>
        <dbReference type="EMBL" id="KAF7829642.1"/>
    </source>
</evidence>
<comment type="caution">
    <text evidence="1">The sequence shown here is derived from an EMBL/GenBank/DDBJ whole genome shotgun (WGS) entry which is preliminary data.</text>
</comment>
<dbReference type="Proteomes" id="UP000634136">
    <property type="component" value="Unassembled WGS sequence"/>
</dbReference>
<organism evidence="1 2">
    <name type="scientific">Senna tora</name>
    <dbReference type="NCBI Taxonomy" id="362788"/>
    <lineage>
        <taxon>Eukaryota</taxon>
        <taxon>Viridiplantae</taxon>
        <taxon>Streptophyta</taxon>
        <taxon>Embryophyta</taxon>
        <taxon>Tracheophyta</taxon>
        <taxon>Spermatophyta</taxon>
        <taxon>Magnoliopsida</taxon>
        <taxon>eudicotyledons</taxon>
        <taxon>Gunneridae</taxon>
        <taxon>Pentapetalae</taxon>
        <taxon>rosids</taxon>
        <taxon>fabids</taxon>
        <taxon>Fabales</taxon>
        <taxon>Fabaceae</taxon>
        <taxon>Caesalpinioideae</taxon>
        <taxon>Cassia clade</taxon>
        <taxon>Senna</taxon>
    </lineage>
</organism>
<gene>
    <name evidence="1" type="ORF">G2W53_011975</name>
</gene>